<reference evidence="2 3" key="1">
    <citation type="submission" date="2018-02" db="EMBL/GenBank/DDBJ databases">
        <title>Genomic Reconstructions from Amazon Rainforest and Pasture Soil Reveal Novel Insights into the Physiology of Candidate Phyla in Tropical Sites.</title>
        <authorList>
            <person name="Kroeger M.E."/>
            <person name="Delmont T."/>
            <person name="Eren A.M."/>
            <person name="Guo J."/>
            <person name="Meyer K.M."/>
            <person name="Khan K."/>
            <person name="Rodrigues J.L.M."/>
            <person name="Bohannan B.J.M."/>
            <person name="Tringe S."/>
            <person name="Borges C.D."/>
            <person name="Tiedje J."/>
            <person name="Tsai S.M."/>
            <person name="Nusslein K."/>
        </authorList>
    </citation>
    <scope>NUCLEOTIDE SEQUENCE [LARGE SCALE GENOMIC DNA]</scope>
    <source>
        <strain evidence="2">Amazon FNV 2010 28 9</strain>
    </source>
</reference>
<sequence length="69" mass="8047">MTLYLIMLGLFTLLMISWVIGVLRLFVSLFIHQLELEQERFRDISVMTLIIFVVDVLILLPITVSLQPK</sequence>
<keyword evidence="1" id="KW-0812">Transmembrane</keyword>
<evidence type="ECO:0000313" key="3">
    <source>
        <dbReference type="Proteomes" id="UP000246104"/>
    </source>
</evidence>
<evidence type="ECO:0000256" key="1">
    <source>
        <dbReference type="SAM" id="Phobius"/>
    </source>
</evidence>
<accession>A0A317JNU7</accession>
<keyword evidence="1" id="KW-1133">Transmembrane helix</keyword>
<proteinExistence type="predicted"/>
<evidence type="ECO:0000313" key="2">
    <source>
        <dbReference type="EMBL" id="PWU22872.1"/>
    </source>
</evidence>
<name>A0A317JNU7_9BACT</name>
<dbReference type="AlphaFoldDB" id="A0A317JNU7"/>
<protein>
    <submittedName>
        <fullName evidence="2">Uncharacterized protein</fullName>
    </submittedName>
</protein>
<dbReference type="Proteomes" id="UP000246104">
    <property type="component" value="Unassembled WGS sequence"/>
</dbReference>
<keyword evidence="1" id="KW-0472">Membrane</keyword>
<organism evidence="2 3">
    <name type="scientific">Candidatus Cerribacteria bacterium 'Amazon FNV 2010 28 9'</name>
    <dbReference type="NCBI Taxonomy" id="2081795"/>
    <lineage>
        <taxon>Bacteria</taxon>
        <taxon>Candidatus Cerribacteria</taxon>
    </lineage>
</organism>
<feature type="transmembrane region" description="Helical" evidence="1">
    <location>
        <begin position="6"/>
        <end position="32"/>
    </location>
</feature>
<feature type="transmembrane region" description="Helical" evidence="1">
    <location>
        <begin position="44"/>
        <end position="64"/>
    </location>
</feature>
<comment type="caution">
    <text evidence="2">The sequence shown here is derived from an EMBL/GenBank/DDBJ whole genome shotgun (WGS) entry which is preliminary data.</text>
</comment>
<gene>
    <name evidence="2" type="ORF">C5B42_04790</name>
</gene>
<dbReference type="EMBL" id="PSRQ01000053">
    <property type="protein sequence ID" value="PWU22872.1"/>
    <property type="molecule type" value="Genomic_DNA"/>
</dbReference>